<dbReference type="Gene3D" id="2.40.50.100">
    <property type="match status" value="1"/>
</dbReference>
<dbReference type="NCBIfam" id="TIGR00531">
    <property type="entry name" value="BCCP"/>
    <property type="match status" value="1"/>
</dbReference>
<feature type="compositionally biased region" description="Polar residues" evidence="4">
    <location>
        <begin position="53"/>
        <end position="74"/>
    </location>
</feature>
<evidence type="ECO:0000256" key="1">
    <source>
        <dbReference type="ARBA" id="ARBA00017562"/>
    </source>
</evidence>
<feature type="region of interest" description="Disordered" evidence="4">
    <location>
        <begin position="51"/>
        <end position="82"/>
    </location>
</feature>
<feature type="domain" description="Lipoyl-binding" evidence="5">
    <location>
        <begin position="81"/>
        <end position="157"/>
    </location>
</feature>
<keyword evidence="3" id="KW-0275">Fatty acid biosynthesis</keyword>
<keyword evidence="3" id="KW-0276">Fatty acid metabolism</keyword>
<dbReference type="InterPro" id="IPR011053">
    <property type="entry name" value="Single_hybrid_motif"/>
</dbReference>
<dbReference type="PRINTS" id="PR01071">
    <property type="entry name" value="ACOABIOTINCC"/>
</dbReference>
<dbReference type="InterPro" id="IPR050709">
    <property type="entry name" value="Biotin_Carboxyl_Carrier/Decarb"/>
</dbReference>
<dbReference type="Proteomes" id="UP001418796">
    <property type="component" value="Unassembled WGS sequence"/>
</dbReference>
<keyword evidence="3" id="KW-0443">Lipid metabolism</keyword>
<dbReference type="InterPro" id="IPR001249">
    <property type="entry name" value="AcCoA_biotinCC"/>
</dbReference>
<keyword evidence="6" id="KW-0436">Ligase</keyword>
<comment type="function">
    <text evidence="3">This protein is a component of the acetyl coenzyme A carboxylase complex; first, biotin carboxylase catalyzes the carboxylation of the carrier protein and then the transcarboxylase transfers the carboxyl group to form malonyl-CoA.</text>
</comment>
<dbReference type="InterPro" id="IPR000089">
    <property type="entry name" value="Biotin_lipoyl"/>
</dbReference>
<comment type="pathway">
    <text evidence="3">Lipid metabolism; fatty acid biosynthesis.</text>
</comment>
<dbReference type="SUPFAM" id="SSF51230">
    <property type="entry name" value="Single hybrid motif"/>
    <property type="match status" value="1"/>
</dbReference>
<dbReference type="PANTHER" id="PTHR45266:SF3">
    <property type="entry name" value="OXALOACETATE DECARBOXYLASE ALPHA CHAIN"/>
    <property type="match status" value="1"/>
</dbReference>
<organism evidence="6 7">
    <name type="scientific">Alkalicoccobacillus gibsonii</name>
    <dbReference type="NCBI Taxonomy" id="79881"/>
    <lineage>
        <taxon>Bacteria</taxon>
        <taxon>Bacillati</taxon>
        <taxon>Bacillota</taxon>
        <taxon>Bacilli</taxon>
        <taxon>Bacillales</taxon>
        <taxon>Bacillaceae</taxon>
        <taxon>Alkalicoccobacillus</taxon>
    </lineage>
</organism>
<evidence type="ECO:0000259" key="5">
    <source>
        <dbReference type="PROSITE" id="PS50968"/>
    </source>
</evidence>
<evidence type="ECO:0000256" key="3">
    <source>
        <dbReference type="RuleBase" id="RU364072"/>
    </source>
</evidence>
<name>A0ABU9VJK9_9BACI</name>
<dbReference type="PANTHER" id="PTHR45266">
    <property type="entry name" value="OXALOACETATE DECARBOXYLASE ALPHA CHAIN"/>
    <property type="match status" value="1"/>
</dbReference>
<keyword evidence="2 3" id="KW-0092">Biotin</keyword>
<reference evidence="6 7" key="1">
    <citation type="submission" date="2024-03" db="EMBL/GenBank/DDBJ databases">
        <title>Bacilli Hybrid Assemblies.</title>
        <authorList>
            <person name="Kovac J."/>
        </authorList>
    </citation>
    <scope>NUCLEOTIDE SEQUENCE [LARGE SCALE GENOMIC DNA]</scope>
    <source>
        <strain evidence="6 7">FSL R7-0666</strain>
    </source>
</reference>
<dbReference type="PROSITE" id="PS50968">
    <property type="entry name" value="BIOTINYL_LIPOYL"/>
    <property type="match status" value="1"/>
</dbReference>
<accession>A0ABU9VJK9</accession>
<gene>
    <name evidence="6" type="primary">accB</name>
    <name evidence="6" type="ORF">MKY91_13075</name>
</gene>
<sequence length="159" mass="17519">MNVQEIKELIEAVNQSDIDELEYEQNGNKLVLKKVKAETIVQAQAYEPVRQVEAQQPVATQTSEAPQEATTQAQPEKKENLHTVTSPMVGTFYSSPSPEDGPYVGVGDDVKEDSIVCIVEAMKLMNEIEADVNGKIVEVVAQNGELVEYGQPLFVVELK</sequence>
<evidence type="ECO:0000256" key="4">
    <source>
        <dbReference type="SAM" id="MobiDB-lite"/>
    </source>
</evidence>
<dbReference type="GO" id="GO:0003989">
    <property type="term" value="F:acetyl-CoA carboxylase activity"/>
    <property type="evidence" value="ECO:0007669"/>
    <property type="project" value="UniProtKB-EC"/>
</dbReference>
<dbReference type="EMBL" id="JBCITK010000001">
    <property type="protein sequence ID" value="MEN0644086.1"/>
    <property type="molecule type" value="Genomic_DNA"/>
</dbReference>
<keyword evidence="7" id="KW-1185">Reference proteome</keyword>
<evidence type="ECO:0000313" key="6">
    <source>
        <dbReference type="EMBL" id="MEN0644086.1"/>
    </source>
</evidence>
<dbReference type="CDD" id="cd06850">
    <property type="entry name" value="biotinyl_domain"/>
    <property type="match status" value="1"/>
</dbReference>
<dbReference type="RefSeq" id="WP_343130856.1">
    <property type="nucleotide sequence ID" value="NZ_JBCITK010000001.1"/>
</dbReference>
<comment type="caution">
    <text evidence="6">The sequence shown here is derived from an EMBL/GenBank/DDBJ whole genome shotgun (WGS) entry which is preliminary data.</text>
</comment>
<evidence type="ECO:0000313" key="7">
    <source>
        <dbReference type="Proteomes" id="UP001418796"/>
    </source>
</evidence>
<keyword evidence="3" id="KW-0444">Lipid biosynthesis</keyword>
<protein>
    <recommendedName>
        <fullName evidence="1 3">Biotin carboxyl carrier protein of acetyl-CoA carboxylase</fullName>
    </recommendedName>
</protein>
<proteinExistence type="predicted"/>
<dbReference type="Pfam" id="PF00364">
    <property type="entry name" value="Biotin_lipoyl"/>
    <property type="match status" value="1"/>
</dbReference>
<evidence type="ECO:0000256" key="2">
    <source>
        <dbReference type="ARBA" id="ARBA00023267"/>
    </source>
</evidence>